<dbReference type="Proteomes" id="UP000000752">
    <property type="component" value="Chromosome"/>
</dbReference>
<feature type="transmembrane region" description="Helical" evidence="1">
    <location>
        <begin position="81"/>
        <end position="102"/>
    </location>
</feature>
<feature type="transmembrane region" description="Helical" evidence="1">
    <location>
        <begin position="49"/>
        <end position="69"/>
    </location>
</feature>
<dbReference type="PIR" id="G71123">
    <property type="entry name" value="G71123"/>
</dbReference>
<proteinExistence type="predicted"/>
<evidence type="ECO:0000256" key="1">
    <source>
        <dbReference type="SAM" id="Phobius"/>
    </source>
</evidence>
<gene>
    <name evidence="2" type="ordered locus">PH0758</name>
</gene>
<protein>
    <submittedName>
        <fullName evidence="2">Uncharacterized protein</fullName>
    </submittedName>
</protein>
<dbReference type="AlphaFoldDB" id="O58503"/>
<name>O58503_PYRHO</name>
<dbReference type="DNASU" id="1443085"/>
<sequence length="104" mass="11074">MFLSILAGVSNTISLFSRKWRGIISPQVSGNLEYLPLALAKFISTIGNLPLASLNIFSANILSVLYSLSLGTCTSLKGSQGIRYSVIIIPSLSLILTLCGLINT</sequence>
<keyword evidence="3" id="KW-1185">Reference proteome</keyword>
<keyword evidence="1" id="KW-1133">Transmembrane helix</keyword>
<evidence type="ECO:0000313" key="3">
    <source>
        <dbReference type="Proteomes" id="UP000000752"/>
    </source>
</evidence>
<evidence type="ECO:0000313" key="2">
    <source>
        <dbReference type="EMBL" id="BAA29849.1"/>
    </source>
</evidence>
<dbReference type="EMBL" id="BA000001">
    <property type="protein sequence ID" value="BAA29849.1"/>
    <property type="molecule type" value="Genomic_DNA"/>
</dbReference>
<keyword evidence="1" id="KW-0812">Transmembrane</keyword>
<dbReference type="EnsemblBacteria" id="BAA29849">
    <property type="protein sequence ID" value="BAA29849"/>
    <property type="gene ID" value="BAA29849"/>
</dbReference>
<organism evidence="2 3">
    <name type="scientific">Pyrococcus horikoshii (strain ATCC 700860 / DSM 12428 / JCM 9974 / NBRC 100139 / OT-3)</name>
    <dbReference type="NCBI Taxonomy" id="70601"/>
    <lineage>
        <taxon>Archaea</taxon>
        <taxon>Methanobacteriati</taxon>
        <taxon>Methanobacteriota</taxon>
        <taxon>Thermococci</taxon>
        <taxon>Thermococcales</taxon>
        <taxon>Thermococcaceae</taxon>
        <taxon>Pyrococcus</taxon>
    </lineage>
</organism>
<accession>O58503</accession>
<dbReference type="KEGG" id="pho:PH0758"/>
<keyword evidence="1" id="KW-0472">Membrane</keyword>
<reference evidence="2 3" key="1">
    <citation type="journal article" date="1998" name="DNA Res.">
        <title>Complete sequence and gene organization of the genome of a hyper-thermophilic archaebacterium, Pyrococcus horikoshii OT3.</title>
        <authorList>
            <person name="Kawarabayasi Y."/>
            <person name="Sawada M."/>
            <person name="Horikawa H."/>
            <person name="Haikawa Y."/>
            <person name="Hino Y."/>
            <person name="Yamamoto S."/>
            <person name="Sekine M."/>
            <person name="Baba S."/>
            <person name="Kosugi H."/>
            <person name="Hosoyama A."/>
            <person name="Nagai Y."/>
            <person name="Sakai M."/>
            <person name="Ogura K."/>
            <person name="Otuka R."/>
            <person name="Nakazawa H."/>
            <person name="Takamiya M."/>
            <person name="Ohfuku Y."/>
            <person name="Funahashi T."/>
            <person name="Tanaka T."/>
            <person name="Kudoh Y."/>
            <person name="Yamazaki J."/>
            <person name="Kushida N."/>
            <person name="Oguchi A."/>
            <person name="Aoki K."/>
            <person name="Nakamura Y."/>
            <person name="Robb T.F."/>
            <person name="Horikoshi K."/>
            <person name="Masuchi Y."/>
            <person name="Shizuya H."/>
            <person name="Kikuchi H."/>
        </authorList>
    </citation>
    <scope>NUCLEOTIDE SEQUENCE [LARGE SCALE GENOMIC DNA]</scope>
    <source>
        <strain evidence="3">ATCC 700860 / DSM 12428 / JCM 9974 / NBRC 100139 / OT-3</strain>
    </source>
</reference>